<keyword evidence="2" id="KW-1185">Reference proteome</keyword>
<name>A0ABR2JTY5_9EUKA</name>
<comment type="caution">
    <text evidence="1">The sequence shown here is derived from an EMBL/GenBank/DDBJ whole genome shotgun (WGS) entry which is preliminary data.</text>
</comment>
<sequence>MSSSSNQDLINAIINNDVTALSNCGSGNLSGSNFSITLEQQRLIFPDSESLSIPMLNIRLLDVAAFYDSIECFIYLQHVRGLDINDTNGEGYLPLHYACFGGACETALYILSIAKRQATTKPQPEQQSLLYCAVVGRNAVILDELFSCGARFSDLRSSQQKLLVEKAIGMNNKPVLDRLFDAMTNELDMIDLQNKILEPCKECIITYNLDALKTLYNGKIDIMPSSDGSENLLSLVSLICHNDVDKYFKEFLIQILNEVKGFKIDPIERENIFDEGVCHWACRYKDLEIAQMLLDTPKYNINRFDRAYKTGAAYLADDNTIESLEILKLLISKGLDVNAFHEGEPTLLQYFVSAVFPNYNAIKILLDNNANPNAIHTKCNCTITEFVRNKVRDQKVKSLFDGY</sequence>
<dbReference type="PANTHER" id="PTHR46224">
    <property type="entry name" value="ANKYRIN REPEAT FAMILY PROTEIN"/>
    <property type="match status" value="1"/>
</dbReference>
<evidence type="ECO:0008006" key="3">
    <source>
        <dbReference type="Google" id="ProtNLM"/>
    </source>
</evidence>
<organism evidence="1 2">
    <name type="scientific">Tritrichomonas musculus</name>
    <dbReference type="NCBI Taxonomy" id="1915356"/>
    <lineage>
        <taxon>Eukaryota</taxon>
        <taxon>Metamonada</taxon>
        <taxon>Parabasalia</taxon>
        <taxon>Tritrichomonadida</taxon>
        <taxon>Tritrichomonadidae</taxon>
        <taxon>Tritrichomonas</taxon>
    </lineage>
</organism>
<dbReference type="EMBL" id="JAPFFF010000009">
    <property type="protein sequence ID" value="KAK8881916.1"/>
    <property type="molecule type" value="Genomic_DNA"/>
</dbReference>
<evidence type="ECO:0000313" key="1">
    <source>
        <dbReference type="EMBL" id="KAK8881916.1"/>
    </source>
</evidence>
<reference evidence="1 2" key="1">
    <citation type="submission" date="2024-04" db="EMBL/GenBank/DDBJ databases">
        <title>Tritrichomonas musculus Genome.</title>
        <authorList>
            <person name="Alves-Ferreira E."/>
            <person name="Grigg M."/>
            <person name="Lorenzi H."/>
            <person name="Galac M."/>
        </authorList>
    </citation>
    <scope>NUCLEOTIDE SEQUENCE [LARGE SCALE GENOMIC DNA]</scope>
    <source>
        <strain evidence="1 2">EAF2021</strain>
    </source>
</reference>
<dbReference type="Gene3D" id="1.25.40.20">
    <property type="entry name" value="Ankyrin repeat-containing domain"/>
    <property type="match status" value="2"/>
</dbReference>
<gene>
    <name evidence="1" type="ORF">M9Y10_044554</name>
</gene>
<dbReference type="SMART" id="SM00248">
    <property type="entry name" value="ANK"/>
    <property type="match status" value="6"/>
</dbReference>
<dbReference type="PANTHER" id="PTHR46224:SF6">
    <property type="entry name" value="ANKYRIN REPEAT FAMILY PROTEIN"/>
    <property type="match status" value="1"/>
</dbReference>
<dbReference type="InterPro" id="IPR002110">
    <property type="entry name" value="Ankyrin_rpt"/>
</dbReference>
<proteinExistence type="predicted"/>
<dbReference type="Proteomes" id="UP001470230">
    <property type="component" value="Unassembled WGS sequence"/>
</dbReference>
<accession>A0ABR2JTY5</accession>
<protein>
    <recommendedName>
        <fullName evidence="3">Ankyrin repeat protein</fullName>
    </recommendedName>
</protein>
<dbReference type="SUPFAM" id="SSF48403">
    <property type="entry name" value="Ankyrin repeat"/>
    <property type="match status" value="1"/>
</dbReference>
<evidence type="ECO:0000313" key="2">
    <source>
        <dbReference type="Proteomes" id="UP001470230"/>
    </source>
</evidence>
<dbReference type="InterPro" id="IPR051616">
    <property type="entry name" value="Cul2-RING_E3_ligase_SR"/>
</dbReference>
<dbReference type="InterPro" id="IPR036770">
    <property type="entry name" value="Ankyrin_rpt-contain_sf"/>
</dbReference>